<proteinExistence type="predicted"/>
<name>A0A1G7JQ26_9SPHI</name>
<dbReference type="Pfam" id="PF01807">
    <property type="entry name" value="Zn_ribbon_DnaG"/>
    <property type="match status" value="1"/>
</dbReference>
<dbReference type="InterPro" id="IPR002694">
    <property type="entry name" value="Znf_CHC2"/>
</dbReference>
<dbReference type="EMBL" id="FNAI01000015">
    <property type="protein sequence ID" value="SDF26976.1"/>
    <property type="molecule type" value="Genomic_DNA"/>
</dbReference>
<dbReference type="SUPFAM" id="SSF56731">
    <property type="entry name" value="DNA primase core"/>
    <property type="match status" value="1"/>
</dbReference>
<dbReference type="AlphaFoldDB" id="A0A1G7JQ26"/>
<reference evidence="5 6" key="1">
    <citation type="submission" date="2016-10" db="EMBL/GenBank/DDBJ databases">
        <authorList>
            <person name="de Groot N.N."/>
        </authorList>
    </citation>
    <scope>NUCLEOTIDE SEQUENCE [LARGE SCALE GENOMIC DNA]</scope>
    <source>
        <strain evidence="5 6">47C3B</strain>
    </source>
</reference>
<dbReference type="GO" id="GO:0008270">
    <property type="term" value="F:zinc ion binding"/>
    <property type="evidence" value="ECO:0007669"/>
    <property type="project" value="UniProtKB-KW"/>
</dbReference>
<dbReference type="SUPFAM" id="SSF57783">
    <property type="entry name" value="Zinc beta-ribbon"/>
    <property type="match status" value="1"/>
</dbReference>
<dbReference type="GO" id="GO:0005737">
    <property type="term" value="C:cytoplasm"/>
    <property type="evidence" value="ECO:0007669"/>
    <property type="project" value="TreeGrafter"/>
</dbReference>
<accession>A0A1G7JQ26</accession>
<evidence type="ECO:0000313" key="6">
    <source>
        <dbReference type="Proteomes" id="UP000199072"/>
    </source>
</evidence>
<dbReference type="RefSeq" id="WP_091154180.1">
    <property type="nucleotide sequence ID" value="NZ_FNAI01000015.1"/>
</dbReference>
<evidence type="ECO:0000256" key="1">
    <source>
        <dbReference type="ARBA" id="ARBA00022723"/>
    </source>
</evidence>
<feature type="domain" description="Zinc finger CHC2-type" evidence="4">
    <location>
        <begin position="9"/>
        <end position="96"/>
    </location>
</feature>
<evidence type="ECO:0000313" key="5">
    <source>
        <dbReference type="EMBL" id="SDF26976.1"/>
    </source>
</evidence>
<dbReference type="PANTHER" id="PTHR30313:SF2">
    <property type="entry name" value="DNA PRIMASE"/>
    <property type="match status" value="1"/>
</dbReference>
<dbReference type="InterPro" id="IPR050219">
    <property type="entry name" value="DnaG_primase"/>
</dbReference>
<dbReference type="STRING" id="1391627.SAMN05216464_11574"/>
<sequence>MDDLLNASAIKEQISLVDLLQRLGFNPFRRSGKELFYLSMLRDNDTKPSFTVNEQLNVWYDHGMGKGGTLIDFAQLYWGLSFRDTLQKIKDTCGVTRVILPNDFEKPRRRHAVRIPNYQVEDIKDLGHNYAITEYLQERCVWNVARGLLKEIYYYVEDEKKVRKYFFAAGWQNEFGAWEVRNKYFKGCLGHKAMTYLPGDEGKLVIFEGYFNYLSWRVLNKQASTSVLILNTLSLFQAALQKAKDFANVELYFDRDQAGHEASIEFIRALKQAEDLSATYKGFNDFNDYLKALTRNPGPSA</sequence>
<dbReference type="OrthoDB" id="8536512at2"/>
<keyword evidence="2" id="KW-0863">Zinc-finger</keyword>
<keyword evidence="6" id="KW-1185">Reference proteome</keyword>
<keyword evidence="3" id="KW-0862">Zinc</keyword>
<dbReference type="GO" id="GO:0006269">
    <property type="term" value="P:DNA replication, synthesis of primer"/>
    <property type="evidence" value="ECO:0007669"/>
    <property type="project" value="TreeGrafter"/>
</dbReference>
<dbReference type="InterPro" id="IPR036977">
    <property type="entry name" value="DNA_primase_Znf_CHC2"/>
</dbReference>
<dbReference type="GO" id="GO:0003677">
    <property type="term" value="F:DNA binding"/>
    <property type="evidence" value="ECO:0007669"/>
    <property type="project" value="InterPro"/>
</dbReference>
<dbReference type="Gene3D" id="3.90.580.10">
    <property type="entry name" value="Zinc finger, CHC2-type domain"/>
    <property type="match status" value="1"/>
</dbReference>
<dbReference type="PANTHER" id="PTHR30313">
    <property type="entry name" value="DNA PRIMASE"/>
    <property type="match status" value="1"/>
</dbReference>
<gene>
    <name evidence="5" type="ORF">SAMN05216464_11574</name>
</gene>
<protein>
    <submittedName>
        <fullName evidence="5">CHC2 zinc finger</fullName>
    </submittedName>
</protein>
<dbReference type="Pfam" id="PF13155">
    <property type="entry name" value="Toprim_2"/>
    <property type="match status" value="1"/>
</dbReference>
<evidence type="ECO:0000256" key="3">
    <source>
        <dbReference type="ARBA" id="ARBA00022833"/>
    </source>
</evidence>
<dbReference type="Gene3D" id="3.40.1360.10">
    <property type="match status" value="1"/>
</dbReference>
<dbReference type="Proteomes" id="UP000199072">
    <property type="component" value="Unassembled WGS sequence"/>
</dbReference>
<evidence type="ECO:0000259" key="4">
    <source>
        <dbReference type="Pfam" id="PF01807"/>
    </source>
</evidence>
<keyword evidence="1" id="KW-0479">Metal-binding</keyword>
<dbReference type="GO" id="GO:0003899">
    <property type="term" value="F:DNA-directed RNA polymerase activity"/>
    <property type="evidence" value="ECO:0007669"/>
    <property type="project" value="InterPro"/>
</dbReference>
<evidence type="ECO:0000256" key="2">
    <source>
        <dbReference type="ARBA" id="ARBA00022771"/>
    </source>
</evidence>
<organism evidence="5 6">
    <name type="scientific">Mucilaginibacter pineti</name>
    <dbReference type="NCBI Taxonomy" id="1391627"/>
    <lineage>
        <taxon>Bacteria</taxon>
        <taxon>Pseudomonadati</taxon>
        <taxon>Bacteroidota</taxon>
        <taxon>Sphingobacteriia</taxon>
        <taxon>Sphingobacteriales</taxon>
        <taxon>Sphingobacteriaceae</taxon>
        <taxon>Mucilaginibacter</taxon>
    </lineage>
</organism>